<dbReference type="Pfam" id="PF04313">
    <property type="entry name" value="HSDR_N"/>
    <property type="match status" value="1"/>
</dbReference>
<dbReference type="GO" id="GO:0009035">
    <property type="term" value="F:type I site-specific deoxyribonuclease activity"/>
    <property type="evidence" value="ECO:0007669"/>
    <property type="project" value="UniProtKB-EC"/>
</dbReference>
<evidence type="ECO:0000313" key="2">
    <source>
        <dbReference type="EMBL" id="SVB60850.1"/>
    </source>
</evidence>
<protein>
    <recommendedName>
        <fullName evidence="1">Restriction endonuclease type I HsdR N-terminal domain-containing protein</fullName>
    </recommendedName>
</protein>
<proteinExistence type="predicted"/>
<reference evidence="2" key="1">
    <citation type="submission" date="2018-05" db="EMBL/GenBank/DDBJ databases">
        <authorList>
            <person name="Lanie J.A."/>
            <person name="Ng W.-L."/>
            <person name="Kazmierczak K.M."/>
            <person name="Andrzejewski T.M."/>
            <person name="Davidsen T.M."/>
            <person name="Wayne K.J."/>
            <person name="Tettelin H."/>
            <person name="Glass J.I."/>
            <person name="Rusch D."/>
            <person name="Podicherti R."/>
            <person name="Tsui H.-C.T."/>
            <person name="Winkler M.E."/>
        </authorList>
    </citation>
    <scope>NUCLEOTIDE SEQUENCE</scope>
</reference>
<dbReference type="GO" id="GO:0009307">
    <property type="term" value="P:DNA restriction-modification system"/>
    <property type="evidence" value="ECO:0007669"/>
    <property type="project" value="UniProtKB-KW"/>
</dbReference>
<dbReference type="EMBL" id="UINC01049273">
    <property type="protein sequence ID" value="SVB60850.1"/>
    <property type="molecule type" value="Genomic_DNA"/>
</dbReference>
<gene>
    <name evidence="2" type="ORF">METZ01_LOCUS213704</name>
</gene>
<dbReference type="GO" id="GO:0005524">
    <property type="term" value="F:ATP binding"/>
    <property type="evidence" value="ECO:0007669"/>
    <property type="project" value="UniProtKB-KW"/>
</dbReference>
<dbReference type="InterPro" id="IPR007409">
    <property type="entry name" value="Restrct_endonuc_type1_HsdR_N"/>
</dbReference>
<name>A0A382FD60_9ZZZZ</name>
<dbReference type="AlphaFoldDB" id="A0A382FD60"/>
<sequence>MNQEFEELLSTIPQDQNLLRGVEEATKQGAVLPILRQLGWDCFNLEEVSPEFNVGNGRVDYCLLINQKKRVFLEVKRASENLESHEKQLLEYSFTEGIDLAVLTNGLVWWIYLPLIGGNWQQRKIYTIDITQQSPQESAKHFKEFLGRDVVENGSSIEKAKSVKESKEKNKLINQSLPKAWKQLIDEPDEFLVELFSEKVEGLCGHRPTFEQITEYIRENLTNQYTSEPQTISPRRFKANTNQTSNVKIKSPTTGTKQKGAVVFIQDKRIEASSVGDLYMQSLKYLVDTNLIKRLETYIPYATSAVRYLISTEPIHQRKNSFIVPVEYQGYYMEAHKDYKNALNHLRLFLGRCRISMKEL</sequence>
<organism evidence="2">
    <name type="scientific">marine metagenome</name>
    <dbReference type="NCBI Taxonomy" id="408172"/>
    <lineage>
        <taxon>unclassified sequences</taxon>
        <taxon>metagenomes</taxon>
        <taxon>ecological metagenomes</taxon>
    </lineage>
</organism>
<feature type="domain" description="Restriction endonuclease type I HsdR N-terminal" evidence="1">
    <location>
        <begin position="47"/>
        <end position="112"/>
    </location>
</feature>
<dbReference type="GO" id="GO:0003677">
    <property type="term" value="F:DNA binding"/>
    <property type="evidence" value="ECO:0007669"/>
    <property type="project" value="UniProtKB-KW"/>
</dbReference>
<accession>A0A382FD60</accession>
<evidence type="ECO:0000259" key="1">
    <source>
        <dbReference type="Pfam" id="PF04313"/>
    </source>
</evidence>